<dbReference type="Gene3D" id="3.30.110.20">
    <property type="entry name" value="Alba-like domain"/>
    <property type="match status" value="1"/>
</dbReference>
<dbReference type="EMBL" id="KV748596">
    <property type="protein sequence ID" value="OCL14256.1"/>
    <property type="molecule type" value="Genomic_DNA"/>
</dbReference>
<evidence type="ECO:0000256" key="1">
    <source>
        <dbReference type="ARBA" id="ARBA00004123"/>
    </source>
</evidence>
<gene>
    <name evidence="5" type="ORF">AOQ84DRAFT_359066</name>
</gene>
<accession>A0A8E2FC39</accession>
<keyword evidence="2" id="KW-0819">tRNA processing</keyword>
<evidence type="ECO:0000313" key="6">
    <source>
        <dbReference type="Proteomes" id="UP000250140"/>
    </source>
</evidence>
<evidence type="ECO:0000313" key="5">
    <source>
        <dbReference type="EMBL" id="OCL14256.1"/>
    </source>
</evidence>
<evidence type="ECO:0000256" key="4">
    <source>
        <dbReference type="SAM" id="MobiDB-lite"/>
    </source>
</evidence>
<dbReference type="InterPro" id="IPR020241">
    <property type="entry name" value="RNase_P/MRP_Pop7_fungi"/>
</dbReference>
<feature type="compositionally biased region" description="Polar residues" evidence="4">
    <location>
        <begin position="1"/>
        <end position="13"/>
    </location>
</feature>
<dbReference type="InterPro" id="IPR014612">
    <property type="entry name" value="Pop7/Rpp20"/>
</dbReference>
<keyword evidence="3" id="KW-0539">Nucleus</keyword>
<reference evidence="5 6" key="1">
    <citation type="journal article" date="2016" name="Nat. Commun.">
        <title>Ectomycorrhizal ecology is imprinted in the genome of the dominant symbiotic fungus Cenococcum geophilum.</title>
        <authorList>
            <consortium name="DOE Joint Genome Institute"/>
            <person name="Peter M."/>
            <person name="Kohler A."/>
            <person name="Ohm R.A."/>
            <person name="Kuo A."/>
            <person name="Krutzmann J."/>
            <person name="Morin E."/>
            <person name="Arend M."/>
            <person name="Barry K.W."/>
            <person name="Binder M."/>
            <person name="Choi C."/>
            <person name="Clum A."/>
            <person name="Copeland A."/>
            <person name="Grisel N."/>
            <person name="Haridas S."/>
            <person name="Kipfer T."/>
            <person name="LaButti K."/>
            <person name="Lindquist E."/>
            <person name="Lipzen A."/>
            <person name="Maire R."/>
            <person name="Meier B."/>
            <person name="Mihaltcheva S."/>
            <person name="Molinier V."/>
            <person name="Murat C."/>
            <person name="Poggeler S."/>
            <person name="Quandt C.A."/>
            <person name="Sperisen C."/>
            <person name="Tritt A."/>
            <person name="Tisserant E."/>
            <person name="Crous P.W."/>
            <person name="Henrissat B."/>
            <person name="Nehls U."/>
            <person name="Egli S."/>
            <person name="Spatafora J.W."/>
            <person name="Grigoriev I.V."/>
            <person name="Martin F.M."/>
        </authorList>
    </citation>
    <scope>NUCLEOTIDE SEQUENCE [LARGE SCALE GENOMIC DNA]</scope>
    <source>
        <strain evidence="5 6">CBS 207.34</strain>
    </source>
</reference>
<dbReference type="PANTHER" id="PTHR28256">
    <property type="entry name" value="RIBONUCLEASES P/MRP PROTEIN SUBUNIT POP7"/>
    <property type="match status" value="1"/>
</dbReference>
<protein>
    <submittedName>
        <fullName evidence="5">Uncharacterized protein</fullName>
    </submittedName>
</protein>
<name>A0A8E2FC39_9PEZI</name>
<feature type="region of interest" description="Disordered" evidence="4">
    <location>
        <begin position="162"/>
        <end position="194"/>
    </location>
</feature>
<sequence>MTDPQSSPNATSSRKPKKLPKLPDYVRVSKRPLLHPAIPTPFTSSAFQKVVYVKHKTPFIPIIKRVRHLLSKAEDRDTQSLLPRKTPLDAKTIEAAIAEGQGEKKGKREEIFVKASGRAIERALQVALFFQQQSDCRVRISTGTADAIDDIIVKLTKGEISLPSDGKDSAQNNKNRQNQGHKRKRADEKEVELPEARIRHTNVIEVAISLR</sequence>
<dbReference type="AlphaFoldDB" id="A0A8E2FC39"/>
<dbReference type="GO" id="GO:0000171">
    <property type="term" value="F:ribonuclease MRP activity"/>
    <property type="evidence" value="ECO:0007669"/>
    <property type="project" value="TreeGrafter"/>
</dbReference>
<dbReference type="GO" id="GO:0006364">
    <property type="term" value="P:rRNA processing"/>
    <property type="evidence" value="ECO:0007669"/>
    <property type="project" value="TreeGrafter"/>
</dbReference>
<dbReference type="InterPro" id="IPR036882">
    <property type="entry name" value="Alba-like_dom_sf"/>
</dbReference>
<dbReference type="OrthoDB" id="5416589at2759"/>
<proteinExistence type="predicted"/>
<dbReference type="GO" id="GO:0000172">
    <property type="term" value="C:ribonuclease MRP complex"/>
    <property type="evidence" value="ECO:0007669"/>
    <property type="project" value="InterPro"/>
</dbReference>
<feature type="compositionally biased region" description="Basic and acidic residues" evidence="4">
    <location>
        <begin position="185"/>
        <end position="194"/>
    </location>
</feature>
<keyword evidence="6" id="KW-1185">Reference proteome</keyword>
<dbReference type="GO" id="GO:0005655">
    <property type="term" value="C:nucleolar ribonuclease P complex"/>
    <property type="evidence" value="ECO:0007669"/>
    <property type="project" value="InterPro"/>
</dbReference>
<feature type="compositionally biased region" description="Polar residues" evidence="4">
    <location>
        <begin position="169"/>
        <end position="178"/>
    </location>
</feature>
<dbReference type="Pfam" id="PF12328">
    <property type="entry name" value="Rpp20"/>
    <property type="match status" value="1"/>
</dbReference>
<comment type="subcellular location">
    <subcellularLocation>
        <location evidence="1">Nucleus</location>
    </subcellularLocation>
</comment>
<dbReference type="Proteomes" id="UP000250140">
    <property type="component" value="Unassembled WGS sequence"/>
</dbReference>
<evidence type="ECO:0000256" key="3">
    <source>
        <dbReference type="ARBA" id="ARBA00023242"/>
    </source>
</evidence>
<dbReference type="GO" id="GO:0001682">
    <property type="term" value="P:tRNA 5'-leader removal"/>
    <property type="evidence" value="ECO:0007669"/>
    <property type="project" value="InterPro"/>
</dbReference>
<dbReference type="PANTHER" id="PTHR28256:SF1">
    <property type="entry name" value="RIBONUCLEASES P_MRP PROTEIN SUBUNIT POP7"/>
    <property type="match status" value="1"/>
</dbReference>
<dbReference type="GO" id="GO:0000294">
    <property type="term" value="P:nuclear-transcribed mRNA catabolic process, RNase MRP-dependent"/>
    <property type="evidence" value="ECO:0007669"/>
    <property type="project" value="TreeGrafter"/>
</dbReference>
<dbReference type="GO" id="GO:0004526">
    <property type="term" value="F:ribonuclease P activity"/>
    <property type="evidence" value="ECO:0007669"/>
    <property type="project" value="TreeGrafter"/>
</dbReference>
<dbReference type="GO" id="GO:0003723">
    <property type="term" value="F:RNA binding"/>
    <property type="evidence" value="ECO:0007669"/>
    <property type="project" value="TreeGrafter"/>
</dbReference>
<organism evidence="5 6">
    <name type="scientific">Glonium stellatum</name>
    <dbReference type="NCBI Taxonomy" id="574774"/>
    <lineage>
        <taxon>Eukaryota</taxon>
        <taxon>Fungi</taxon>
        <taxon>Dikarya</taxon>
        <taxon>Ascomycota</taxon>
        <taxon>Pezizomycotina</taxon>
        <taxon>Dothideomycetes</taxon>
        <taxon>Pleosporomycetidae</taxon>
        <taxon>Gloniales</taxon>
        <taxon>Gloniaceae</taxon>
        <taxon>Glonium</taxon>
    </lineage>
</organism>
<evidence type="ECO:0000256" key="2">
    <source>
        <dbReference type="ARBA" id="ARBA00022694"/>
    </source>
</evidence>
<feature type="region of interest" description="Disordered" evidence="4">
    <location>
        <begin position="1"/>
        <end position="23"/>
    </location>
</feature>
<dbReference type="GO" id="GO:0034965">
    <property type="term" value="P:intronic box C/D snoRNA processing"/>
    <property type="evidence" value="ECO:0007669"/>
    <property type="project" value="TreeGrafter"/>
</dbReference>